<dbReference type="Pfam" id="PF18545">
    <property type="entry name" value="HalOD1"/>
    <property type="match status" value="1"/>
</dbReference>
<organism evidence="2 3">
    <name type="scientific">Salinadaptatus halalkaliphilus</name>
    <dbReference type="NCBI Taxonomy" id="2419781"/>
    <lineage>
        <taxon>Archaea</taxon>
        <taxon>Methanobacteriati</taxon>
        <taxon>Methanobacteriota</taxon>
        <taxon>Stenosarchaea group</taxon>
        <taxon>Halobacteria</taxon>
        <taxon>Halobacteriales</taxon>
        <taxon>Natrialbaceae</taxon>
        <taxon>Salinadaptatus</taxon>
    </lineage>
</organism>
<evidence type="ECO:0000259" key="1">
    <source>
        <dbReference type="Pfam" id="PF18545"/>
    </source>
</evidence>
<name>A0A4S3TVF6_9EURY</name>
<dbReference type="AlphaFoldDB" id="A0A4S3TVF6"/>
<evidence type="ECO:0000313" key="3">
    <source>
        <dbReference type="Proteomes" id="UP000318864"/>
    </source>
</evidence>
<proteinExistence type="predicted"/>
<feature type="domain" description="Halobacterial output" evidence="1">
    <location>
        <begin position="3"/>
        <end position="71"/>
    </location>
</feature>
<protein>
    <recommendedName>
        <fullName evidence="1">Halobacterial output domain-containing protein</fullName>
    </recommendedName>
</protein>
<dbReference type="InterPro" id="IPR040624">
    <property type="entry name" value="HalOD1"/>
</dbReference>
<dbReference type="OrthoDB" id="221929at2157"/>
<dbReference type="EMBL" id="RBZW01000003">
    <property type="protein sequence ID" value="THE66668.1"/>
    <property type="molecule type" value="Genomic_DNA"/>
</dbReference>
<dbReference type="Proteomes" id="UP000318864">
    <property type="component" value="Unassembled WGS sequence"/>
</dbReference>
<sequence length="78" mass="8381">MSDGVTIEIITTIAAREGVDPTELPPLWDAVDTEALNRLSQSAASNSSLHVRFSYQGYDIVVDGTDSVAITQSTQQVQ</sequence>
<dbReference type="RefSeq" id="WP_141462622.1">
    <property type="nucleotide sequence ID" value="NZ_RBZW01000003.1"/>
</dbReference>
<accession>A0A4S3TVF6</accession>
<gene>
    <name evidence="2" type="ORF">D8Y22_00600</name>
</gene>
<reference evidence="2 3" key="1">
    <citation type="submission" date="2018-10" db="EMBL/GenBank/DDBJ databases">
        <title>Natronolimnobius sp. XQ-INN 246 isolated from Inner Mongolia Autonomous Region of China.</title>
        <authorList>
            <person name="Xue Q."/>
        </authorList>
    </citation>
    <scope>NUCLEOTIDE SEQUENCE [LARGE SCALE GENOMIC DNA]</scope>
    <source>
        <strain evidence="2 3">XQ-INN 246</strain>
    </source>
</reference>
<keyword evidence="3" id="KW-1185">Reference proteome</keyword>
<evidence type="ECO:0000313" key="2">
    <source>
        <dbReference type="EMBL" id="THE66668.1"/>
    </source>
</evidence>
<comment type="caution">
    <text evidence="2">The sequence shown here is derived from an EMBL/GenBank/DDBJ whole genome shotgun (WGS) entry which is preliminary data.</text>
</comment>